<organism evidence="2 3">
    <name type="scientific">Dipteronia sinensis</name>
    <dbReference type="NCBI Taxonomy" id="43782"/>
    <lineage>
        <taxon>Eukaryota</taxon>
        <taxon>Viridiplantae</taxon>
        <taxon>Streptophyta</taxon>
        <taxon>Embryophyta</taxon>
        <taxon>Tracheophyta</taxon>
        <taxon>Spermatophyta</taxon>
        <taxon>Magnoliopsida</taxon>
        <taxon>eudicotyledons</taxon>
        <taxon>Gunneridae</taxon>
        <taxon>Pentapetalae</taxon>
        <taxon>rosids</taxon>
        <taxon>malvids</taxon>
        <taxon>Sapindales</taxon>
        <taxon>Sapindaceae</taxon>
        <taxon>Hippocastanoideae</taxon>
        <taxon>Acereae</taxon>
        <taxon>Dipteronia</taxon>
    </lineage>
</organism>
<accession>A0AAE0DS24</accession>
<reference evidence="2" key="1">
    <citation type="journal article" date="2023" name="Plant J.">
        <title>Genome sequences and population genomics provide insights into the demographic history, inbreeding, and mutation load of two 'living fossil' tree species of Dipteronia.</title>
        <authorList>
            <person name="Feng Y."/>
            <person name="Comes H.P."/>
            <person name="Chen J."/>
            <person name="Zhu S."/>
            <person name="Lu R."/>
            <person name="Zhang X."/>
            <person name="Li P."/>
            <person name="Qiu J."/>
            <person name="Olsen K.M."/>
            <person name="Qiu Y."/>
        </authorList>
    </citation>
    <scope>NUCLEOTIDE SEQUENCE</scope>
    <source>
        <strain evidence="2">NBL</strain>
    </source>
</reference>
<proteinExistence type="predicted"/>
<feature type="coiled-coil region" evidence="1">
    <location>
        <begin position="117"/>
        <end position="151"/>
    </location>
</feature>
<keyword evidence="3" id="KW-1185">Reference proteome</keyword>
<evidence type="ECO:0000313" key="2">
    <source>
        <dbReference type="EMBL" id="KAK3184008.1"/>
    </source>
</evidence>
<evidence type="ECO:0000256" key="1">
    <source>
        <dbReference type="SAM" id="Coils"/>
    </source>
</evidence>
<comment type="caution">
    <text evidence="2">The sequence shown here is derived from an EMBL/GenBank/DDBJ whole genome shotgun (WGS) entry which is preliminary data.</text>
</comment>
<keyword evidence="1" id="KW-0175">Coiled coil</keyword>
<dbReference type="Proteomes" id="UP001281410">
    <property type="component" value="Unassembled WGS sequence"/>
</dbReference>
<gene>
    <name evidence="2" type="ORF">Dsin_031294</name>
</gene>
<name>A0AAE0DS24_9ROSI</name>
<sequence>MQVHPTSDRNSADSIPVDSQCKEASQGIGMLYYWFSTEDVFFEIVNSKGDIDATVHDDEKSGQSHTLTIKSASIATHSRYSELHLSVKNKPPSSGKMVVPLEASPSLKNVQNLTMTMKQLELAIVKYGLQIEKYEEVLKVLNDQKAEIDQLLFGLEGLFFYIFFFMKTNPT</sequence>
<protein>
    <submittedName>
        <fullName evidence="2">Uncharacterized protein</fullName>
    </submittedName>
</protein>
<evidence type="ECO:0000313" key="3">
    <source>
        <dbReference type="Proteomes" id="UP001281410"/>
    </source>
</evidence>
<dbReference type="AlphaFoldDB" id="A0AAE0DS24"/>
<dbReference type="EMBL" id="JANJYJ010000010">
    <property type="protein sequence ID" value="KAK3184008.1"/>
    <property type="molecule type" value="Genomic_DNA"/>
</dbReference>